<reference evidence="2 3" key="1">
    <citation type="submission" date="2021-03" db="EMBL/GenBank/DDBJ databases">
        <title>Sequencing the genomes of 1000 actinobacteria strains.</title>
        <authorList>
            <person name="Klenk H.-P."/>
        </authorList>
    </citation>
    <scope>NUCLEOTIDE SEQUENCE [LARGE SCALE GENOMIC DNA]</scope>
    <source>
        <strain evidence="2 3">DSM 18824</strain>
    </source>
</reference>
<dbReference type="EMBL" id="JAGINT010000001">
    <property type="protein sequence ID" value="MBP2352941.1"/>
    <property type="molecule type" value="Genomic_DNA"/>
</dbReference>
<gene>
    <name evidence="2" type="ORF">JOF29_004024</name>
</gene>
<dbReference type="Proteomes" id="UP000755585">
    <property type="component" value="Unassembled WGS sequence"/>
</dbReference>
<keyword evidence="3" id="KW-1185">Reference proteome</keyword>
<evidence type="ECO:0000313" key="2">
    <source>
        <dbReference type="EMBL" id="MBP2352941.1"/>
    </source>
</evidence>
<comment type="caution">
    <text evidence="2">The sequence shown here is derived from an EMBL/GenBank/DDBJ whole genome shotgun (WGS) entry which is preliminary data.</text>
</comment>
<keyword evidence="1" id="KW-0472">Membrane</keyword>
<accession>A0ABS4UMS6</accession>
<organism evidence="2 3">
    <name type="scientific">Kribbella aluminosa</name>
    <dbReference type="NCBI Taxonomy" id="416017"/>
    <lineage>
        <taxon>Bacteria</taxon>
        <taxon>Bacillati</taxon>
        <taxon>Actinomycetota</taxon>
        <taxon>Actinomycetes</taxon>
        <taxon>Propionibacteriales</taxon>
        <taxon>Kribbellaceae</taxon>
        <taxon>Kribbella</taxon>
    </lineage>
</organism>
<evidence type="ECO:0000313" key="3">
    <source>
        <dbReference type="Proteomes" id="UP000755585"/>
    </source>
</evidence>
<keyword evidence="1" id="KW-1133">Transmembrane helix</keyword>
<evidence type="ECO:0000256" key="1">
    <source>
        <dbReference type="SAM" id="Phobius"/>
    </source>
</evidence>
<feature type="transmembrane region" description="Helical" evidence="1">
    <location>
        <begin position="12"/>
        <end position="36"/>
    </location>
</feature>
<dbReference type="Gene3D" id="1.20.58.340">
    <property type="entry name" value="Magnesium transport protein CorA, transmembrane region"/>
    <property type="match status" value="1"/>
</dbReference>
<sequence>MNLGNTSGLKTHYGYFAVLAVLAVMAAVAVVLYPVFTRKRWL</sequence>
<proteinExistence type="predicted"/>
<protein>
    <submittedName>
        <fullName evidence="2">Mg2+ and Co2+ transporter CorA</fullName>
    </submittedName>
</protein>
<keyword evidence="1" id="KW-0812">Transmembrane</keyword>
<name>A0ABS4UMS6_9ACTN</name>